<organism evidence="3 4">
    <name type="scientific">Rotaria magnacalcarata</name>
    <dbReference type="NCBI Taxonomy" id="392030"/>
    <lineage>
        <taxon>Eukaryota</taxon>
        <taxon>Metazoa</taxon>
        <taxon>Spiralia</taxon>
        <taxon>Gnathifera</taxon>
        <taxon>Rotifera</taxon>
        <taxon>Eurotatoria</taxon>
        <taxon>Bdelloidea</taxon>
        <taxon>Philodinida</taxon>
        <taxon>Philodinidae</taxon>
        <taxon>Rotaria</taxon>
    </lineage>
</organism>
<gene>
    <name evidence="3" type="ORF">BYL167_LOCUS78589</name>
    <name evidence="2" type="ORF">GIL414_LOCUS23126</name>
</gene>
<proteinExistence type="predicted"/>
<dbReference type="Proteomes" id="UP000681720">
    <property type="component" value="Unassembled WGS sequence"/>
</dbReference>
<feature type="region of interest" description="Disordered" evidence="1">
    <location>
        <begin position="1"/>
        <end position="20"/>
    </location>
</feature>
<dbReference type="Proteomes" id="UP000681967">
    <property type="component" value="Unassembled WGS sequence"/>
</dbReference>
<feature type="non-terminal residue" evidence="3">
    <location>
        <position position="1"/>
    </location>
</feature>
<feature type="region of interest" description="Disordered" evidence="1">
    <location>
        <begin position="60"/>
        <end position="94"/>
    </location>
</feature>
<comment type="caution">
    <text evidence="3">The sequence shown here is derived from an EMBL/GenBank/DDBJ whole genome shotgun (WGS) entry which is preliminary data.</text>
</comment>
<evidence type="ECO:0000313" key="2">
    <source>
        <dbReference type="EMBL" id="CAF4237778.1"/>
    </source>
</evidence>
<evidence type="ECO:0000313" key="4">
    <source>
        <dbReference type="Proteomes" id="UP000681967"/>
    </source>
</evidence>
<feature type="non-terminal residue" evidence="3">
    <location>
        <position position="94"/>
    </location>
</feature>
<protein>
    <submittedName>
        <fullName evidence="3">Uncharacterized protein</fullName>
    </submittedName>
</protein>
<evidence type="ECO:0000256" key="1">
    <source>
        <dbReference type="SAM" id="MobiDB-lite"/>
    </source>
</evidence>
<sequence>ARSRSIQSGPMLTRSLNMNGSTQNLNQATFSNNDMANKLFGDGVLNQALTAMAALGKMTSTARNKSSADVLDKHPDSFSQPDPTAHKPRLVKRD</sequence>
<accession>A0A8S3H6L0</accession>
<name>A0A8S3H6L0_9BILA</name>
<dbReference type="EMBL" id="CAJOBH010288750">
    <property type="protein sequence ID" value="CAF5178490.1"/>
    <property type="molecule type" value="Genomic_DNA"/>
</dbReference>
<evidence type="ECO:0000313" key="3">
    <source>
        <dbReference type="EMBL" id="CAF5178490.1"/>
    </source>
</evidence>
<dbReference type="EMBL" id="CAJOBJ010024782">
    <property type="protein sequence ID" value="CAF4237778.1"/>
    <property type="molecule type" value="Genomic_DNA"/>
</dbReference>
<dbReference type="AlphaFoldDB" id="A0A8S3H6L0"/>
<reference evidence="3" key="1">
    <citation type="submission" date="2021-02" db="EMBL/GenBank/DDBJ databases">
        <authorList>
            <person name="Nowell W R."/>
        </authorList>
    </citation>
    <scope>NUCLEOTIDE SEQUENCE</scope>
</reference>